<protein>
    <submittedName>
        <fullName evidence="1">Uncharacterized protein</fullName>
    </submittedName>
</protein>
<dbReference type="Proteomes" id="UP000031549">
    <property type="component" value="Unassembled WGS sequence"/>
</dbReference>
<keyword evidence="2" id="KW-1185">Reference proteome</keyword>
<dbReference type="EMBL" id="JTCM02000055">
    <property type="protein sequence ID" value="NEU75008.1"/>
    <property type="molecule type" value="Genomic_DNA"/>
</dbReference>
<accession>A0A846HDF9</accession>
<reference evidence="1 2" key="1">
    <citation type="journal article" date="2015" name="Genome Announc.">
        <title>Draft Genome Sequence of Cyanobacterium Hassallia byssoidea Strain VB512170, Isolated from Monuments in India.</title>
        <authorList>
            <person name="Singh D."/>
            <person name="Chandrababunaidu M.M."/>
            <person name="Panda A."/>
            <person name="Sen D."/>
            <person name="Bhattacharyya S."/>
            <person name="Adhikary S.P."/>
            <person name="Tripathy S."/>
        </authorList>
    </citation>
    <scope>NUCLEOTIDE SEQUENCE [LARGE SCALE GENOMIC DNA]</scope>
    <source>
        <strain evidence="1 2">VB512170</strain>
    </source>
</reference>
<dbReference type="RefSeq" id="WP_039742072.1">
    <property type="nucleotide sequence ID" value="NZ_JTCM02000055.1"/>
</dbReference>
<evidence type="ECO:0000313" key="1">
    <source>
        <dbReference type="EMBL" id="NEU75008.1"/>
    </source>
</evidence>
<sequence>MQATNLEDVDFPDFVALDKDRQVILIAEVQGFPFYFKTKRAKENAISQLSDYLQAAKTLIPFAMLVDVENLMIFKWDGKHLSEPILCLNTPDVLSHYEPEFSNKKIYNLYLRGLTEAWLRDLAYHWKLEIPPFTKQMANIGLLQLLEDGTTQAY</sequence>
<dbReference type="AlphaFoldDB" id="A0A846HDF9"/>
<evidence type="ECO:0000313" key="2">
    <source>
        <dbReference type="Proteomes" id="UP000031549"/>
    </source>
</evidence>
<gene>
    <name evidence="1" type="ORF">PI95_021235</name>
</gene>
<name>A0A846HDF9_9CYAN</name>
<organism evidence="1 2">
    <name type="scientific">Hassallia byssoidea VB512170</name>
    <dbReference type="NCBI Taxonomy" id="1304833"/>
    <lineage>
        <taxon>Bacteria</taxon>
        <taxon>Bacillati</taxon>
        <taxon>Cyanobacteriota</taxon>
        <taxon>Cyanophyceae</taxon>
        <taxon>Nostocales</taxon>
        <taxon>Tolypothrichaceae</taxon>
        <taxon>Hassallia</taxon>
    </lineage>
</organism>
<proteinExistence type="predicted"/>
<comment type="caution">
    <text evidence="1">The sequence shown here is derived from an EMBL/GenBank/DDBJ whole genome shotgun (WGS) entry which is preliminary data.</text>
</comment>